<evidence type="ECO:0000259" key="2">
    <source>
        <dbReference type="Pfam" id="PF13472"/>
    </source>
</evidence>
<dbReference type="STRING" id="306540.SAMN05421839_10472"/>
<evidence type="ECO:0000313" key="5">
    <source>
        <dbReference type="Proteomes" id="UP000242243"/>
    </source>
</evidence>
<dbReference type="Proteomes" id="UP000242243">
    <property type="component" value="Unassembled WGS sequence"/>
</dbReference>
<accession>A0A1I5M7R0</accession>
<dbReference type="EMBL" id="FOXC01000004">
    <property type="protein sequence ID" value="SFP05614.1"/>
    <property type="molecule type" value="Genomic_DNA"/>
</dbReference>
<evidence type="ECO:0000313" key="4">
    <source>
        <dbReference type="EMBL" id="SFP05614.1"/>
    </source>
</evidence>
<feature type="transmembrane region" description="Helical" evidence="1">
    <location>
        <begin position="7"/>
        <end position="27"/>
    </location>
</feature>
<keyword evidence="6" id="KW-1185">Reference proteome</keyword>
<dbReference type="Gene3D" id="3.40.50.1110">
    <property type="entry name" value="SGNH hydrolase"/>
    <property type="match status" value="1"/>
</dbReference>
<reference evidence="3 6" key="2">
    <citation type="submission" date="2019-07" db="EMBL/GenBank/DDBJ databases">
        <title>Whole genome shotgun sequence of Halolactibacillus halophilus NBRC 100868.</title>
        <authorList>
            <person name="Hosoyama A."/>
            <person name="Uohara A."/>
            <person name="Ohji S."/>
            <person name="Ichikawa N."/>
        </authorList>
    </citation>
    <scope>NUCLEOTIDE SEQUENCE [LARGE SCALE GENOMIC DNA]</scope>
    <source>
        <strain evidence="3 6">NBRC 100868</strain>
    </source>
</reference>
<dbReference type="EMBL" id="BJWI01000004">
    <property type="protein sequence ID" value="GEM01052.1"/>
    <property type="molecule type" value="Genomic_DNA"/>
</dbReference>
<dbReference type="AlphaFoldDB" id="A0A1I5M7R0"/>
<keyword evidence="1" id="KW-0812">Transmembrane</keyword>
<dbReference type="RefSeq" id="WP_089830237.1">
    <property type="nucleotide sequence ID" value="NZ_BJWI01000004.1"/>
</dbReference>
<name>A0A1I5M7R0_9BACI</name>
<sequence length="311" mass="35088">MSFYRKKLLIIILVSVVAVLSIGFFIFRPLNIYETTSIEPEGDNIQAVINQVDEKDEEVQSNATDISLDLKTAVEETLKIFTRTDVRITALGDSLTQGVGDETNNEGYIGVLNNYFDQTNTRVDIDNFGKRGNRTDQLLTRLTEEEAIIDSIEETDIVLITIGANDLMQVVKNNALNLNLDVFNEEEQAFETRLTEIIETINEYNPGAEVYLLGLFNPFLGYFDNVIALNEILTSWNQTGKGVIESYPNGHHIDVYDLFALKDISLLADDNFHPNQTGYRLIGARVYSHIKQTIEPLTTEMNSENESTESQ</sequence>
<proteinExistence type="predicted"/>
<dbReference type="PANTHER" id="PTHR30383">
    <property type="entry name" value="THIOESTERASE 1/PROTEASE 1/LYSOPHOSPHOLIPASE L1"/>
    <property type="match status" value="1"/>
</dbReference>
<dbReference type="SUPFAM" id="SSF52266">
    <property type="entry name" value="SGNH hydrolase"/>
    <property type="match status" value="1"/>
</dbReference>
<keyword evidence="1" id="KW-0472">Membrane</keyword>
<evidence type="ECO:0000256" key="1">
    <source>
        <dbReference type="SAM" id="Phobius"/>
    </source>
</evidence>
<dbReference type="OrthoDB" id="252349at2"/>
<protein>
    <submittedName>
        <fullName evidence="4">Lysophospholipase L1</fullName>
    </submittedName>
</protein>
<dbReference type="Pfam" id="PF13472">
    <property type="entry name" value="Lipase_GDSL_2"/>
    <property type="match status" value="1"/>
</dbReference>
<reference evidence="4 5" key="1">
    <citation type="submission" date="2016-10" db="EMBL/GenBank/DDBJ databases">
        <authorList>
            <person name="de Groot N.N."/>
        </authorList>
    </citation>
    <scope>NUCLEOTIDE SEQUENCE [LARGE SCALE GENOMIC DNA]</scope>
    <source>
        <strain evidence="4 5">DSM 17073</strain>
    </source>
</reference>
<dbReference type="InterPro" id="IPR013830">
    <property type="entry name" value="SGNH_hydro"/>
</dbReference>
<evidence type="ECO:0000313" key="3">
    <source>
        <dbReference type="EMBL" id="GEM01052.1"/>
    </source>
</evidence>
<feature type="domain" description="SGNH hydrolase-type esterase" evidence="2">
    <location>
        <begin position="90"/>
        <end position="281"/>
    </location>
</feature>
<evidence type="ECO:0000313" key="6">
    <source>
        <dbReference type="Proteomes" id="UP000321547"/>
    </source>
</evidence>
<dbReference type="GO" id="GO:0004622">
    <property type="term" value="F:phosphatidylcholine lysophospholipase activity"/>
    <property type="evidence" value="ECO:0007669"/>
    <property type="project" value="TreeGrafter"/>
</dbReference>
<organism evidence="4 5">
    <name type="scientific">Halolactibacillus halophilus</name>
    <dbReference type="NCBI Taxonomy" id="306540"/>
    <lineage>
        <taxon>Bacteria</taxon>
        <taxon>Bacillati</taxon>
        <taxon>Bacillota</taxon>
        <taxon>Bacilli</taxon>
        <taxon>Bacillales</taxon>
        <taxon>Bacillaceae</taxon>
        <taxon>Halolactibacillus</taxon>
    </lineage>
</organism>
<dbReference type="PANTHER" id="PTHR30383:SF27">
    <property type="entry name" value="SPORE GERMINATION LIPASE LIPC"/>
    <property type="match status" value="1"/>
</dbReference>
<gene>
    <name evidence="3" type="ORF">HHA03_05840</name>
    <name evidence="4" type="ORF">SAMN05421839_10472</name>
</gene>
<dbReference type="InterPro" id="IPR036514">
    <property type="entry name" value="SGNH_hydro_sf"/>
</dbReference>
<dbReference type="Proteomes" id="UP000321547">
    <property type="component" value="Unassembled WGS sequence"/>
</dbReference>
<keyword evidence="1" id="KW-1133">Transmembrane helix</keyword>
<dbReference type="InterPro" id="IPR051532">
    <property type="entry name" value="Ester_Hydrolysis_Enzymes"/>
</dbReference>